<accession>A0A9W6WBM3</accession>
<name>A0A9W6WBM3_9ACTN</name>
<proteinExistence type="predicted"/>
<keyword evidence="2" id="KW-1185">Reference proteome</keyword>
<dbReference type="AlphaFoldDB" id="A0A9W6WBM3"/>
<organism evidence="1 2">
    <name type="scientific">Actinorhabdospora filicis</name>
    <dbReference type="NCBI Taxonomy" id="1785913"/>
    <lineage>
        <taxon>Bacteria</taxon>
        <taxon>Bacillati</taxon>
        <taxon>Actinomycetota</taxon>
        <taxon>Actinomycetes</taxon>
        <taxon>Micromonosporales</taxon>
        <taxon>Micromonosporaceae</taxon>
        <taxon>Actinorhabdospora</taxon>
    </lineage>
</organism>
<gene>
    <name evidence="1" type="ORF">Afil01_45230</name>
</gene>
<dbReference type="EMBL" id="BSTX01000003">
    <property type="protein sequence ID" value="GLZ79716.1"/>
    <property type="molecule type" value="Genomic_DNA"/>
</dbReference>
<protein>
    <submittedName>
        <fullName evidence="1">Uncharacterized protein</fullName>
    </submittedName>
</protein>
<dbReference type="Proteomes" id="UP001165079">
    <property type="component" value="Unassembled WGS sequence"/>
</dbReference>
<dbReference type="RefSeq" id="WP_285664864.1">
    <property type="nucleotide sequence ID" value="NZ_BSTX01000003.1"/>
</dbReference>
<reference evidence="1" key="1">
    <citation type="submission" date="2023-03" db="EMBL/GenBank/DDBJ databases">
        <title>Actinorhabdospora filicis NBRC 111898.</title>
        <authorList>
            <person name="Ichikawa N."/>
            <person name="Sato H."/>
            <person name="Tonouchi N."/>
        </authorList>
    </citation>
    <scope>NUCLEOTIDE SEQUENCE</scope>
    <source>
        <strain evidence="1">NBRC 111898</strain>
    </source>
</reference>
<evidence type="ECO:0000313" key="1">
    <source>
        <dbReference type="EMBL" id="GLZ79716.1"/>
    </source>
</evidence>
<comment type="caution">
    <text evidence="1">The sequence shown here is derived from an EMBL/GenBank/DDBJ whole genome shotgun (WGS) entry which is preliminary data.</text>
</comment>
<sequence length="53" mass="5952">MTAINKLADRLLGVLAPKAEASAETCSPYICDLTDCYWYCCTQRGCYRFDTCC</sequence>
<evidence type="ECO:0000313" key="2">
    <source>
        <dbReference type="Proteomes" id="UP001165079"/>
    </source>
</evidence>